<evidence type="ECO:0000256" key="3">
    <source>
        <dbReference type="ARBA" id="ARBA00022695"/>
    </source>
</evidence>
<dbReference type="SUPFAM" id="SSF54160">
    <property type="entry name" value="Chromo domain-like"/>
    <property type="match status" value="1"/>
</dbReference>
<dbReference type="Gene3D" id="1.10.340.70">
    <property type="match status" value="1"/>
</dbReference>
<dbReference type="InterPro" id="IPR043128">
    <property type="entry name" value="Rev_trsase/Diguanyl_cyclase"/>
</dbReference>
<dbReference type="GO" id="GO:0003887">
    <property type="term" value="F:DNA-directed DNA polymerase activity"/>
    <property type="evidence" value="ECO:0007669"/>
    <property type="project" value="UniProtKB-KW"/>
</dbReference>
<dbReference type="GO" id="GO:0046872">
    <property type="term" value="F:metal ion binding"/>
    <property type="evidence" value="ECO:0007669"/>
    <property type="project" value="UniProtKB-KW"/>
</dbReference>
<evidence type="ECO:0000256" key="1">
    <source>
        <dbReference type="ARBA" id="ARBA00022670"/>
    </source>
</evidence>
<keyword evidence="9" id="KW-0460">Magnesium</keyword>
<protein>
    <submittedName>
        <fullName evidence="18">Uncharacterized protein</fullName>
    </submittedName>
</protein>
<name>A0AAP0I1G9_9MAGN</name>
<keyword evidence="14" id="KW-0233">DNA recombination</keyword>
<evidence type="ECO:0000256" key="7">
    <source>
        <dbReference type="ARBA" id="ARBA00022759"/>
    </source>
</evidence>
<dbReference type="SUPFAM" id="SSF53098">
    <property type="entry name" value="Ribonuclease H-like"/>
    <property type="match status" value="1"/>
</dbReference>
<dbReference type="FunFam" id="1.10.340.70:FF:000001">
    <property type="entry name" value="Retrovirus-related Pol polyprotein from transposon gypsy-like Protein"/>
    <property type="match status" value="1"/>
</dbReference>
<keyword evidence="4" id="KW-0540">Nuclease</keyword>
<dbReference type="GO" id="GO:0006310">
    <property type="term" value="P:DNA recombination"/>
    <property type="evidence" value="ECO:0007669"/>
    <property type="project" value="UniProtKB-KW"/>
</dbReference>
<dbReference type="FunFam" id="3.10.20.370:FF:000001">
    <property type="entry name" value="Retrovirus-related Pol polyprotein from transposon 17.6-like protein"/>
    <property type="match status" value="1"/>
</dbReference>
<gene>
    <name evidence="18" type="ORF">Scep_021515</name>
</gene>
<evidence type="ECO:0000256" key="4">
    <source>
        <dbReference type="ARBA" id="ARBA00022722"/>
    </source>
</evidence>
<keyword evidence="7" id="KW-0255">Endonuclease</keyword>
<dbReference type="GO" id="GO:0015074">
    <property type="term" value="P:DNA integration"/>
    <property type="evidence" value="ECO:0007669"/>
    <property type="project" value="UniProtKB-KW"/>
</dbReference>
<dbReference type="Pfam" id="PF24626">
    <property type="entry name" value="SH3_Tf2-1"/>
    <property type="match status" value="1"/>
</dbReference>
<evidence type="ECO:0000256" key="2">
    <source>
        <dbReference type="ARBA" id="ARBA00022679"/>
    </source>
</evidence>
<dbReference type="InterPro" id="IPR036397">
    <property type="entry name" value="RNaseH_sf"/>
</dbReference>
<dbReference type="Gene3D" id="3.30.420.10">
    <property type="entry name" value="Ribonuclease H-like superfamily/Ribonuclease H"/>
    <property type="match status" value="1"/>
</dbReference>
<evidence type="ECO:0000313" key="19">
    <source>
        <dbReference type="Proteomes" id="UP001419268"/>
    </source>
</evidence>
<keyword evidence="19" id="KW-1185">Reference proteome</keyword>
<dbReference type="Gene3D" id="3.30.70.270">
    <property type="match status" value="2"/>
</dbReference>
<dbReference type="InterPro" id="IPR043502">
    <property type="entry name" value="DNA/RNA_pol_sf"/>
</dbReference>
<dbReference type="FunFam" id="3.30.70.270:FF:000020">
    <property type="entry name" value="Transposon Tf2-6 polyprotein-like Protein"/>
    <property type="match status" value="1"/>
</dbReference>
<accession>A0AAP0I1G9</accession>
<evidence type="ECO:0000256" key="14">
    <source>
        <dbReference type="ARBA" id="ARBA00023172"/>
    </source>
</evidence>
<dbReference type="FunFam" id="3.10.10.10:FF:000007">
    <property type="entry name" value="Retrovirus-related Pol polyprotein from transposon 17.6-like Protein"/>
    <property type="match status" value="1"/>
</dbReference>
<dbReference type="InterPro" id="IPR056924">
    <property type="entry name" value="SH3_Tf2-1"/>
</dbReference>
<evidence type="ECO:0000313" key="18">
    <source>
        <dbReference type="EMBL" id="KAK9104671.1"/>
    </source>
</evidence>
<proteinExistence type="predicted"/>
<keyword evidence="5" id="KW-0479">Metal-binding</keyword>
<comment type="caution">
    <text evidence="18">The sequence shown here is derived from an EMBL/GenBank/DDBJ whole genome shotgun (WGS) entry which is preliminary data.</text>
</comment>
<dbReference type="Pfam" id="PF17919">
    <property type="entry name" value="RT_RNaseH_2"/>
    <property type="match status" value="1"/>
</dbReference>
<evidence type="ECO:0000256" key="5">
    <source>
        <dbReference type="ARBA" id="ARBA00022723"/>
    </source>
</evidence>
<evidence type="ECO:0000256" key="10">
    <source>
        <dbReference type="ARBA" id="ARBA00022908"/>
    </source>
</evidence>
<evidence type="ECO:0000256" key="13">
    <source>
        <dbReference type="ARBA" id="ARBA00023125"/>
    </source>
</evidence>
<evidence type="ECO:0000256" key="12">
    <source>
        <dbReference type="ARBA" id="ARBA00022932"/>
    </source>
</evidence>
<feature type="domain" description="Integrase catalytic" evidence="17">
    <location>
        <begin position="654"/>
        <end position="818"/>
    </location>
</feature>
<dbReference type="InterPro" id="IPR050951">
    <property type="entry name" value="Retrovirus_Pol_polyprotein"/>
</dbReference>
<keyword evidence="2" id="KW-0808">Transferase</keyword>
<dbReference type="Proteomes" id="UP001419268">
    <property type="component" value="Unassembled WGS sequence"/>
</dbReference>
<evidence type="ECO:0000259" key="17">
    <source>
        <dbReference type="PROSITE" id="PS50994"/>
    </source>
</evidence>
<keyword evidence="10" id="KW-0229">DNA integration</keyword>
<keyword evidence="8" id="KW-0378">Hydrolase</keyword>
<dbReference type="InterPro" id="IPR001584">
    <property type="entry name" value="Integrase_cat-core"/>
</dbReference>
<dbReference type="GO" id="GO:0003964">
    <property type="term" value="F:RNA-directed DNA polymerase activity"/>
    <property type="evidence" value="ECO:0007669"/>
    <property type="project" value="UniProtKB-KW"/>
</dbReference>
<feature type="domain" description="Reverse transcriptase" evidence="16">
    <location>
        <begin position="135"/>
        <end position="314"/>
    </location>
</feature>
<dbReference type="Gene3D" id="3.10.20.370">
    <property type="match status" value="1"/>
</dbReference>
<keyword evidence="12" id="KW-0239">DNA-directed DNA polymerase</keyword>
<keyword evidence="11" id="KW-0695">RNA-directed DNA polymerase</keyword>
<keyword evidence="13" id="KW-0238">DNA-binding</keyword>
<dbReference type="CDD" id="cd01647">
    <property type="entry name" value="RT_LTR"/>
    <property type="match status" value="1"/>
</dbReference>
<evidence type="ECO:0000256" key="9">
    <source>
        <dbReference type="ARBA" id="ARBA00022842"/>
    </source>
</evidence>
<keyword evidence="6" id="KW-0064">Aspartyl protease</keyword>
<dbReference type="SUPFAM" id="SSF56672">
    <property type="entry name" value="DNA/RNA polymerases"/>
    <property type="match status" value="1"/>
</dbReference>
<keyword evidence="1" id="KW-0645">Protease</keyword>
<evidence type="ECO:0000256" key="15">
    <source>
        <dbReference type="ARBA" id="ARBA00023268"/>
    </source>
</evidence>
<sequence length="1048" mass="119585">MEVDWNRLTMKFISEGCSYLLQGDPSFSKRNVSMKSLSKNLLHAGQGVLVDLCSLVSVAPVESSASFAPVVFPSWFDTLFQQFTKVFGPITTLPPEREIDHAVTLLPSAGPVNVRPYRYPHFQKSEIEKLVRDMLLSGIIQPSTNPFSSPVLLVNKKDGSWCFCVDYRALNKVTVPDRFPIPVVDELLDELHGASIFSKLDLKSGYHQIRVKSSDVPKTAFRTHEGHYEFLVMPFGLSNAPATFQALMNRVFRPFLRYFVLVFFDDILVYSKDLATHMDHLSRVLQVLLDNHLHVNAKNCVIAQHSIEYLGHWISATGVSVDPSKIEAMQRWATPTNIKELRGFLGLTGYYRRFVANYGSIAFPLTKQLKKDAFAWCEEAEEAFHLLKQAMNTVPVLRLPDFTQPFVLETDASGFGLGAVLMQQGHPIAYFSQLLSPRNQLKSIYERELMAMVLAVQKWRHYLLGRHFLINTDQRSLKYLLEQRVVQTEYQKWVAKLIGYDFEIQFIASVTNKAADALSRITPPSSVSLQTLVSHRILEVQDIKDVVAHDPFLSKVLADLQQGSAAWPHYALHHGLLLFKSKLVFPKGSPFLQRILFEYHDGALGGHSGFLRTFKRIERDLYWVGMRQDIKRYVAECSICQQHKYQSLSPAGLLQPLPIPQQVWEDVVMDFIEGLPKLNGFSVIFVVVDRLTKYGHFIPLAHPFSAKSVAAVFVREVVRLHGFPRSIISDRDKVFLSSFWSELFKLQGTHLHHSTAYHPQSDGQSEVVNRCLETYLRCFASDTPKQWSLWVAWAEFWYNTTFHASTNMTPFKAVYGREPPPIVRYGAYTTAMADLDAQLKTRDVILDELKFHLLGARSKMKATVDTHRRNMEFSIGDLVYLKIRPYRQRSLARRPNEKLSSRFFGPFKVLERVGVVAYKLDLPPSTSIHPVSHISQLRPVLGSTDRVQPLQASLTVEMELSVVPAQAAGFRRTERGCEVLIYWKDLPPFEAKWELVDVIRRQFPEFHLEDKVGFCGDGIDKPPIKLKYSRRHKKHEGTRGEASVDNTN</sequence>
<organism evidence="18 19">
    <name type="scientific">Stephania cephalantha</name>
    <dbReference type="NCBI Taxonomy" id="152367"/>
    <lineage>
        <taxon>Eukaryota</taxon>
        <taxon>Viridiplantae</taxon>
        <taxon>Streptophyta</taxon>
        <taxon>Embryophyta</taxon>
        <taxon>Tracheophyta</taxon>
        <taxon>Spermatophyta</taxon>
        <taxon>Magnoliopsida</taxon>
        <taxon>Ranunculales</taxon>
        <taxon>Menispermaceae</taxon>
        <taxon>Menispermoideae</taxon>
        <taxon>Cissampelideae</taxon>
        <taxon>Stephania</taxon>
    </lineage>
</organism>
<dbReference type="PROSITE" id="PS50878">
    <property type="entry name" value="RT_POL"/>
    <property type="match status" value="1"/>
</dbReference>
<dbReference type="InterPro" id="IPR016197">
    <property type="entry name" value="Chromo-like_dom_sf"/>
</dbReference>
<dbReference type="InterPro" id="IPR012337">
    <property type="entry name" value="RNaseH-like_sf"/>
</dbReference>
<dbReference type="InterPro" id="IPR041588">
    <property type="entry name" value="Integrase_H2C2"/>
</dbReference>
<dbReference type="AlphaFoldDB" id="A0AAP0I1G9"/>
<dbReference type="InterPro" id="IPR041577">
    <property type="entry name" value="RT_RNaseH_2"/>
</dbReference>
<dbReference type="GO" id="GO:0004190">
    <property type="term" value="F:aspartic-type endopeptidase activity"/>
    <property type="evidence" value="ECO:0007669"/>
    <property type="project" value="UniProtKB-KW"/>
</dbReference>
<dbReference type="GO" id="GO:0004519">
    <property type="term" value="F:endonuclease activity"/>
    <property type="evidence" value="ECO:0007669"/>
    <property type="project" value="UniProtKB-KW"/>
</dbReference>
<dbReference type="GO" id="GO:0006508">
    <property type="term" value="P:proteolysis"/>
    <property type="evidence" value="ECO:0007669"/>
    <property type="project" value="UniProtKB-KW"/>
</dbReference>
<dbReference type="CDD" id="cd09274">
    <property type="entry name" value="RNase_HI_RT_Ty3"/>
    <property type="match status" value="1"/>
</dbReference>
<dbReference type="GO" id="GO:0003677">
    <property type="term" value="F:DNA binding"/>
    <property type="evidence" value="ECO:0007669"/>
    <property type="project" value="UniProtKB-KW"/>
</dbReference>
<dbReference type="EMBL" id="JBBNAG010000009">
    <property type="protein sequence ID" value="KAK9104671.1"/>
    <property type="molecule type" value="Genomic_DNA"/>
</dbReference>
<dbReference type="PANTHER" id="PTHR37984:SF5">
    <property type="entry name" value="PROTEIN NYNRIN-LIKE"/>
    <property type="match status" value="1"/>
</dbReference>
<dbReference type="PROSITE" id="PS50994">
    <property type="entry name" value="INTEGRASE"/>
    <property type="match status" value="1"/>
</dbReference>
<evidence type="ECO:0000256" key="11">
    <source>
        <dbReference type="ARBA" id="ARBA00022918"/>
    </source>
</evidence>
<dbReference type="InterPro" id="IPR000477">
    <property type="entry name" value="RT_dom"/>
</dbReference>
<dbReference type="PANTHER" id="PTHR37984">
    <property type="entry name" value="PROTEIN CBG26694"/>
    <property type="match status" value="1"/>
</dbReference>
<evidence type="ECO:0000256" key="8">
    <source>
        <dbReference type="ARBA" id="ARBA00022801"/>
    </source>
</evidence>
<evidence type="ECO:0000256" key="6">
    <source>
        <dbReference type="ARBA" id="ARBA00022750"/>
    </source>
</evidence>
<dbReference type="Pfam" id="PF17921">
    <property type="entry name" value="Integrase_H2C2"/>
    <property type="match status" value="1"/>
</dbReference>
<keyword evidence="3" id="KW-0548">Nucleotidyltransferase</keyword>
<evidence type="ECO:0000259" key="16">
    <source>
        <dbReference type="PROSITE" id="PS50878"/>
    </source>
</evidence>
<keyword evidence="15" id="KW-0511">Multifunctional enzyme</keyword>
<dbReference type="Pfam" id="PF00078">
    <property type="entry name" value="RVT_1"/>
    <property type="match status" value="1"/>
</dbReference>
<reference evidence="18 19" key="1">
    <citation type="submission" date="2024-01" db="EMBL/GenBank/DDBJ databases">
        <title>Genome assemblies of Stephania.</title>
        <authorList>
            <person name="Yang L."/>
        </authorList>
    </citation>
    <scope>NUCLEOTIDE SEQUENCE [LARGE SCALE GENOMIC DNA]</scope>
    <source>
        <strain evidence="18">JXDWG</strain>
        <tissue evidence="18">Leaf</tissue>
    </source>
</reference>
<dbReference type="Gene3D" id="3.10.10.10">
    <property type="entry name" value="HIV Type 1 Reverse Transcriptase, subunit A, domain 1"/>
    <property type="match status" value="1"/>
</dbReference>